<keyword evidence="1" id="KW-1133">Transmembrane helix</keyword>
<keyword evidence="1" id="KW-0472">Membrane</keyword>
<dbReference type="Proteomes" id="UP000598146">
    <property type="component" value="Unassembled WGS sequence"/>
</dbReference>
<organism evidence="2 3">
    <name type="scientific">Actinoplanes aureus</name>
    <dbReference type="NCBI Taxonomy" id="2792083"/>
    <lineage>
        <taxon>Bacteria</taxon>
        <taxon>Bacillati</taxon>
        <taxon>Actinomycetota</taxon>
        <taxon>Actinomycetes</taxon>
        <taxon>Micromonosporales</taxon>
        <taxon>Micromonosporaceae</taxon>
        <taxon>Actinoplanes</taxon>
    </lineage>
</organism>
<dbReference type="AlphaFoldDB" id="A0A931G3T0"/>
<feature type="transmembrane region" description="Helical" evidence="1">
    <location>
        <begin position="28"/>
        <end position="48"/>
    </location>
</feature>
<dbReference type="EMBL" id="JADQTO010000057">
    <property type="protein sequence ID" value="MBG0569202.1"/>
    <property type="molecule type" value="Genomic_DNA"/>
</dbReference>
<evidence type="ECO:0000313" key="2">
    <source>
        <dbReference type="EMBL" id="MBG0569202.1"/>
    </source>
</evidence>
<keyword evidence="1" id="KW-0812">Transmembrane</keyword>
<name>A0A931G3T0_9ACTN</name>
<dbReference type="RefSeq" id="WP_196420944.1">
    <property type="nucleotide sequence ID" value="NZ_JADQTO010000057.1"/>
</dbReference>
<comment type="caution">
    <text evidence="2">The sequence shown here is derived from an EMBL/GenBank/DDBJ whole genome shotgun (WGS) entry which is preliminary data.</text>
</comment>
<evidence type="ECO:0000313" key="3">
    <source>
        <dbReference type="Proteomes" id="UP000598146"/>
    </source>
</evidence>
<evidence type="ECO:0008006" key="4">
    <source>
        <dbReference type="Google" id="ProtNLM"/>
    </source>
</evidence>
<reference evidence="2" key="1">
    <citation type="submission" date="2020-11" db="EMBL/GenBank/DDBJ databases">
        <title>Isolation and identification of active actinomycetes.</title>
        <authorList>
            <person name="Sun X."/>
        </authorList>
    </citation>
    <scope>NUCLEOTIDE SEQUENCE</scope>
    <source>
        <strain evidence="2">NEAU-A11</strain>
    </source>
</reference>
<gene>
    <name evidence="2" type="ORF">I4J89_48145</name>
</gene>
<evidence type="ECO:0000256" key="1">
    <source>
        <dbReference type="SAM" id="Phobius"/>
    </source>
</evidence>
<feature type="transmembrane region" description="Helical" evidence="1">
    <location>
        <begin position="292"/>
        <end position="312"/>
    </location>
</feature>
<feature type="transmembrane region" description="Helical" evidence="1">
    <location>
        <begin position="236"/>
        <end position="257"/>
    </location>
</feature>
<sequence length="331" mass="36301">MRTISELWGDSLRSASRLLSTLRAKPALILPVLLAAASILVLALGLILSARQLLGQHNDANYLFHQDRGGGGPPEAKEIRPRYEESFASGSETSFIHLRFAFTEFDAKRGTIRGTVAGLIDETAYARQYYGSALPKSTKLTLRSLFTTIKLEVPLVPKVDSESEVKVPLELDAWGEPSTFPGDSYAIVYFFDVGAGMDRPSASVLLGSGLRLYSISGSIGNPYFNILLERRETQRWWVYTLALSPLILFFALAWSSLRLRDNSVALSTETAVGVLALLPLRQVLVPSEISSLTNVDLILGIEFLLFIGWMGWSIFIASNNTQGPGADTSIR</sequence>
<accession>A0A931G3T0</accession>
<keyword evidence="3" id="KW-1185">Reference proteome</keyword>
<proteinExistence type="predicted"/>
<protein>
    <recommendedName>
        <fullName evidence="4">DUF4436 domain-containing protein</fullName>
    </recommendedName>
</protein>